<feature type="compositionally biased region" description="Polar residues" evidence="2">
    <location>
        <begin position="12"/>
        <end position="35"/>
    </location>
</feature>
<feature type="compositionally biased region" description="Polar residues" evidence="2">
    <location>
        <begin position="814"/>
        <end position="825"/>
    </location>
</feature>
<keyword evidence="1" id="KW-0175">Coiled coil</keyword>
<feature type="region of interest" description="Disordered" evidence="2">
    <location>
        <begin position="718"/>
        <end position="745"/>
    </location>
</feature>
<feature type="region of interest" description="Disordered" evidence="2">
    <location>
        <begin position="758"/>
        <end position="825"/>
    </location>
</feature>
<dbReference type="SMART" id="SM00240">
    <property type="entry name" value="FHA"/>
    <property type="match status" value="1"/>
</dbReference>
<evidence type="ECO:0000256" key="2">
    <source>
        <dbReference type="SAM" id="MobiDB-lite"/>
    </source>
</evidence>
<evidence type="ECO:0000259" key="3">
    <source>
        <dbReference type="PROSITE" id="PS50006"/>
    </source>
</evidence>
<accession>A0ABY9D8N9</accession>
<dbReference type="PANTHER" id="PTHR23308">
    <property type="entry name" value="NUCLEAR INHIBITOR OF PROTEIN PHOSPHATASE-1"/>
    <property type="match status" value="1"/>
</dbReference>
<dbReference type="EMBL" id="CP126661">
    <property type="protein sequence ID" value="WKA03923.1"/>
    <property type="molecule type" value="Genomic_DNA"/>
</dbReference>
<keyword evidence="5" id="KW-1185">Reference proteome</keyword>
<gene>
    <name evidence="4" type="ORF">VitviT2T_021999</name>
</gene>
<feature type="compositionally biased region" description="Basic and acidic residues" evidence="2">
    <location>
        <begin position="629"/>
        <end position="646"/>
    </location>
</feature>
<protein>
    <recommendedName>
        <fullName evidence="3">FHA domain-containing protein</fullName>
    </recommendedName>
</protein>
<feature type="compositionally biased region" description="Pro residues" evidence="2">
    <location>
        <begin position="1"/>
        <end position="11"/>
    </location>
</feature>
<feature type="compositionally biased region" description="Basic and acidic residues" evidence="2">
    <location>
        <begin position="573"/>
        <end position="590"/>
    </location>
</feature>
<reference evidence="4 5" key="1">
    <citation type="journal article" date="2023" name="Hortic Res">
        <title>The complete reference genome for grapevine (Vitis vinifera L.) genetics and breeding.</title>
        <authorList>
            <person name="Shi X."/>
            <person name="Cao S."/>
            <person name="Wang X."/>
            <person name="Huang S."/>
            <person name="Wang Y."/>
            <person name="Liu Z."/>
            <person name="Liu W."/>
            <person name="Leng X."/>
            <person name="Peng Y."/>
            <person name="Wang N."/>
            <person name="Wang Y."/>
            <person name="Ma Z."/>
            <person name="Xu X."/>
            <person name="Zhang F."/>
            <person name="Xue H."/>
            <person name="Zhong H."/>
            <person name="Wang Y."/>
            <person name="Zhang K."/>
            <person name="Velt A."/>
            <person name="Avia K."/>
            <person name="Holtgrawe D."/>
            <person name="Grimplet J."/>
            <person name="Matus J.T."/>
            <person name="Ware D."/>
            <person name="Wu X."/>
            <person name="Wang H."/>
            <person name="Liu C."/>
            <person name="Fang Y."/>
            <person name="Rustenholz C."/>
            <person name="Cheng Z."/>
            <person name="Xiao H."/>
            <person name="Zhou Y."/>
        </authorList>
    </citation>
    <scope>NUCLEOTIDE SEQUENCE [LARGE SCALE GENOMIC DNA]</scope>
    <source>
        <strain evidence="5">cv. Pinot noir / PN40024</strain>
        <tissue evidence="4">Leaf</tissue>
    </source>
</reference>
<dbReference type="SUPFAM" id="SSF49879">
    <property type="entry name" value="SMAD/FHA domain"/>
    <property type="match status" value="1"/>
</dbReference>
<dbReference type="PROSITE" id="PS50006">
    <property type="entry name" value="FHA_DOMAIN"/>
    <property type="match status" value="1"/>
</dbReference>
<organism evidence="4 5">
    <name type="scientific">Vitis vinifera</name>
    <name type="common">Grape</name>
    <dbReference type="NCBI Taxonomy" id="29760"/>
    <lineage>
        <taxon>Eukaryota</taxon>
        <taxon>Viridiplantae</taxon>
        <taxon>Streptophyta</taxon>
        <taxon>Embryophyta</taxon>
        <taxon>Tracheophyta</taxon>
        <taxon>Spermatophyta</taxon>
        <taxon>Magnoliopsida</taxon>
        <taxon>eudicotyledons</taxon>
        <taxon>Gunneridae</taxon>
        <taxon>Pentapetalae</taxon>
        <taxon>rosids</taxon>
        <taxon>Vitales</taxon>
        <taxon>Vitaceae</taxon>
        <taxon>Viteae</taxon>
        <taxon>Vitis</taxon>
    </lineage>
</organism>
<dbReference type="CDD" id="cd22677">
    <property type="entry name" value="FHA_Kanadaptin"/>
    <property type="match status" value="1"/>
</dbReference>
<dbReference type="InterPro" id="IPR000253">
    <property type="entry name" value="FHA_dom"/>
</dbReference>
<evidence type="ECO:0000313" key="4">
    <source>
        <dbReference type="EMBL" id="WKA03923.1"/>
    </source>
</evidence>
<feature type="region of interest" description="Disordered" evidence="2">
    <location>
        <begin position="1"/>
        <end position="170"/>
    </location>
</feature>
<feature type="coiled-coil region" evidence="1">
    <location>
        <begin position="404"/>
        <end position="431"/>
    </location>
</feature>
<evidence type="ECO:0000313" key="5">
    <source>
        <dbReference type="Proteomes" id="UP001227230"/>
    </source>
</evidence>
<dbReference type="Gene3D" id="2.60.200.20">
    <property type="match status" value="1"/>
</dbReference>
<feature type="region of interest" description="Disordered" evidence="2">
    <location>
        <begin position="571"/>
        <end position="646"/>
    </location>
</feature>
<dbReference type="Proteomes" id="UP001227230">
    <property type="component" value="Chromosome 14"/>
</dbReference>
<feature type="compositionally biased region" description="Polar residues" evidence="2">
    <location>
        <begin position="155"/>
        <end position="170"/>
    </location>
</feature>
<evidence type="ECO:0000256" key="1">
    <source>
        <dbReference type="SAM" id="Coils"/>
    </source>
</evidence>
<dbReference type="Pfam" id="PF00498">
    <property type="entry name" value="FHA"/>
    <property type="match status" value="1"/>
</dbReference>
<sequence>METAMGPPPSKNPTTSTEPQIQTLSLDEPSNSAKPISSMGPPPPKKPATSADSPSQTLTLDEPSTSANPKVPMGPPPPKSQPTVQPNSSPTPFFEPCTEVSEPSTEVSEPRTEVSEPCTEVSEPSTEASEPSTEASEPRTEASEPSTEASESSAMQPSNNSTHHQKTQSAAVPYTIPSWSEPPGHSFYLEVLKDGSIIDQLDVYEKGAYMFGRVDICDFVLEHPTISRFHAVLQFKRNGAAYLYDLGSTHGTFLNKSQVKKKVYTELHVGDVIRFGLSTRLYVFQGPTELMLPESDLKKIREAKILREAMQDREASLSRARREAAFADGISWGMGEDAIEEPEDDADEVTWQTYKGQLTEKQEKTRDKIIKRTEKVANMKKEIDAIRAKDIAQGGLTQGQQTQIARNEQRISQIMEEIENLEETLNESIQESIGARSGRISRTTKKGITENEEEYLSDDDDDEFYDRTKKRSIQKTGENQSVETADTLLDKKDAIIKDMEEKRKLLSIEKNKIVPEVEVGDAVGDALDAYMSGLSSQLVHDKALQLEKELSTLQSELDRIVYLLKIADPAGETARKRDPKGQEPKPHKSEIPSSSTVKQPPVKQKKSCGSEKPADGPIQKQGDSDETMESSKKPEASKIALDAKESKTTAYSVLKPQWLGAVDKIEVEETPQEAALVNNHESDQFVDYKDRMKALGIVEMESGIETAAPGLIIRKRKQLEISEDSDDKAPEQSTSSSGPNIMAEDAVALLLKHSRGYYASEDENRHEKQDISGGNQPSKDKKKPKRVLGPERPSFLDGGSDYETWVPPEGQSGDGRTSLNDRFGY</sequence>
<dbReference type="InterPro" id="IPR008984">
    <property type="entry name" value="SMAD_FHA_dom_sf"/>
</dbReference>
<feature type="compositionally biased region" description="Low complexity" evidence="2">
    <location>
        <begin position="98"/>
        <end position="107"/>
    </location>
</feature>
<proteinExistence type="predicted"/>
<dbReference type="InterPro" id="IPR050923">
    <property type="entry name" value="Cell_Proc_Reg/RNA_Proc"/>
</dbReference>
<feature type="domain" description="FHA" evidence="3">
    <location>
        <begin position="209"/>
        <end position="259"/>
    </location>
</feature>
<name>A0ABY9D8N9_VITVI</name>
<feature type="compositionally biased region" description="Low complexity" evidence="2">
    <location>
        <begin position="143"/>
        <end position="154"/>
    </location>
</feature>
<feature type="compositionally biased region" description="Polar residues" evidence="2">
    <location>
        <begin position="50"/>
        <end position="68"/>
    </location>
</feature>
<feature type="compositionally biased region" description="Low complexity" evidence="2">
    <location>
        <begin position="119"/>
        <end position="135"/>
    </location>
</feature>